<dbReference type="EMBL" id="CAUYUJ010017747">
    <property type="protein sequence ID" value="CAK0877520.1"/>
    <property type="molecule type" value="Genomic_DNA"/>
</dbReference>
<gene>
    <name evidence="2" type="ORF">PCOR1329_LOCUS61561</name>
</gene>
<protein>
    <submittedName>
        <fullName evidence="2">Uncharacterized protein</fullName>
    </submittedName>
</protein>
<evidence type="ECO:0000313" key="2">
    <source>
        <dbReference type="EMBL" id="CAK0877520.1"/>
    </source>
</evidence>
<feature type="transmembrane region" description="Helical" evidence="1">
    <location>
        <begin position="116"/>
        <end position="139"/>
    </location>
</feature>
<name>A0ABN9VVA1_9DINO</name>
<keyword evidence="1" id="KW-1133">Transmembrane helix</keyword>
<keyword evidence="1" id="KW-0472">Membrane</keyword>
<keyword evidence="1" id="KW-0812">Transmembrane</keyword>
<accession>A0ABN9VVA1</accession>
<sequence>RLSELWQSLDKDERARVVQTHEGPRLTRRFSEELDDQMRFVECNASEEAKKILSTMIWCDRSGLSLFKGIFTVAVELNYPMVIDMDVIAVMDTEIQDFCASVSKGRRMGRKLPGSFLSMFMGFAMFASVFGGSWLWFFAAWRSVARPSVGYGSDVDRSCVGRELAV</sequence>
<evidence type="ECO:0000256" key="1">
    <source>
        <dbReference type="SAM" id="Phobius"/>
    </source>
</evidence>
<dbReference type="Proteomes" id="UP001189429">
    <property type="component" value="Unassembled WGS sequence"/>
</dbReference>
<reference evidence="2" key="1">
    <citation type="submission" date="2023-10" db="EMBL/GenBank/DDBJ databases">
        <authorList>
            <person name="Chen Y."/>
            <person name="Shah S."/>
            <person name="Dougan E. K."/>
            <person name="Thang M."/>
            <person name="Chan C."/>
        </authorList>
    </citation>
    <scope>NUCLEOTIDE SEQUENCE [LARGE SCALE GENOMIC DNA]</scope>
</reference>
<comment type="caution">
    <text evidence="2">The sequence shown here is derived from an EMBL/GenBank/DDBJ whole genome shotgun (WGS) entry which is preliminary data.</text>
</comment>
<evidence type="ECO:0000313" key="3">
    <source>
        <dbReference type="Proteomes" id="UP001189429"/>
    </source>
</evidence>
<keyword evidence="3" id="KW-1185">Reference proteome</keyword>
<proteinExistence type="predicted"/>
<organism evidence="2 3">
    <name type="scientific">Prorocentrum cordatum</name>
    <dbReference type="NCBI Taxonomy" id="2364126"/>
    <lineage>
        <taxon>Eukaryota</taxon>
        <taxon>Sar</taxon>
        <taxon>Alveolata</taxon>
        <taxon>Dinophyceae</taxon>
        <taxon>Prorocentrales</taxon>
        <taxon>Prorocentraceae</taxon>
        <taxon>Prorocentrum</taxon>
    </lineage>
</organism>
<feature type="non-terminal residue" evidence="2">
    <location>
        <position position="1"/>
    </location>
</feature>